<gene>
    <name evidence="1" type="ORF">PROFUN_03837</name>
</gene>
<dbReference type="Gene3D" id="1.25.40.20">
    <property type="entry name" value="Ankyrin repeat-containing domain"/>
    <property type="match status" value="1"/>
</dbReference>
<accession>A0A2P6NIC2</accession>
<dbReference type="Proteomes" id="UP000241769">
    <property type="component" value="Unassembled WGS sequence"/>
</dbReference>
<evidence type="ECO:0000313" key="2">
    <source>
        <dbReference type="Proteomes" id="UP000241769"/>
    </source>
</evidence>
<sequence length="425" mass="49418">MTNIREPVWEEVCDAAHRDDVDMLDLLGWDHTQASSRHLCRPGWKRQQILLEALVKGSKRTINAYQQKEDISGAPSVDYLSREKISQRLGEEGNLEMIQWIHTEQTVEGLPSVTWSYLSSEDTNGCLRCAAKAGHKHVISWFKERGSIDEYTAYDIRYKGEAEGGRMDVITWLEDNEIHFDATSDGDAALADFVQSLPIFKWALSHNIPDRSSEYVIDNAVRSGCTEVLRYCFENQLSFRAYGPLTGFPSHDESYEAIKLAVNYGYITIQTDLWFGSTDQQFELIRWMHGRNVLHPNLSVSNLNYHSAICYDNLDVLQWAAEKGYLTEIDCDLYKHGSPETIEWLMKTFGIEEAEMYCYLASSGWKMLMCLPGYDQHVIKWNIEPMEWMLQRKWKKSQDEVQRWFQAEHITIEWLMHLWEHGTDK</sequence>
<evidence type="ECO:0008006" key="3">
    <source>
        <dbReference type="Google" id="ProtNLM"/>
    </source>
</evidence>
<dbReference type="InterPro" id="IPR036770">
    <property type="entry name" value="Ankyrin_rpt-contain_sf"/>
</dbReference>
<dbReference type="AlphaFoldDB" id="A0A2P6NIC2"/>
<dbReference type="EMBL" id="MDYQ01000078">
    <property type="protein sequence ID" value="PRP83682.1"/>
    <property type="molecule type" value="Genomic_DNA"/>
</dbReference>
<keyword evidence="2" id="KW-1185">Reference proteome</keyword>
<evidence type="ECO:0000313" key="1">
    <source>
        <dbReference type="EMBL" id="PRP83682.1"/>
    </source>
</evidence>
<name>A0A2P6NIC2_9EUKA</name>
<dbReference type="PANTHER" id="PTHR46586:SF3">
    <property type="entry name" value="ANKYRIN REPEAT-CONTAINING PROTEIN"/>
    <property type="match status" value="1"/>
</dbReference>
<dbReference type="OrthoDB" id="543798at2759"/>
<comment type="caution">
    <text evidence="1">The sequence shown here is derived from an EMBL/GenBank/DDBJ whole genome shotgun (WGS) entry which is preliminary data.</text>
</comment>
<dbReference type="InterPro" id="IPR052050">
    <property type="entry name" value="SecEffector_AnkRepeat"/>
</dbReference>
<reference evidence="1 2" key="1">
    <citation type="journal article" date="2018" name="Genome Biol. Evol.">
        <title>Multiple Roots of Fruiting Body Formation in Amoebozoa.</title>
        <authorList>
            <person name="Hillmann F."/>
            <person name="Forbes G."/>
            <person name="Novohradska S."/>
            <person name="Ferling I."/>
            <person name="Riege K."/>
            <person name="Groth M."/>
            <person name="Westermann M."/>
            <person name="Marz M."/>
            <person name="Spaller T."/>
            <person name="Winckler T."/>
            <person name="Schaap P."/>
            <person name="Glockner G."/>
        </authorList>
    </citation>
    <scope>NUCLEOTIDE SEQUENCE [LARGE SCALE GENOMIC DNA]</scope>
    <source>
        <strain evidence="1 2">Jena</strain>
    </source>
</reference>
<organism evidence="1 2">
    <name type="scientific">Planoprotostelium fungivorum</name>
    <dbReference type="NCBI Taxonomy" id="1890364"/>
    <lineage>
        <taxon>Eukaryota</taxon>
        <taxon>Amoebozoa</taxon>
        <taxon>Evosea</taxon>
        <taxon>Variosea</taxon>
        <taxon>Cavosteliida</taxon>
        <taxon>Cavosteliaceae</taxon>
        <taxon>Planoprotostelium</taxon>
    </lineage>
</organism>
<protein>
    <recommendedName>
        <fullName evidence="3">Ankyrin repeat protein</fullName>
    </recommendedName>
</protein>
<proteinExistence type="predicted"/>
<dbReference type="SUPFAM" id="SSF140860">
    <property type="entry name" value="Pseudo ankyrin repeat-like"/>
    <property type="match status" value="1"/>
</dbReference>
<dbReference type="InParanoid" id="A0A2P6NIC2"/>
<dbReference type="PANTHER" id="PTHR46586">
    <property type="entry name" value="ANKYRIN REPEAT-CONTAINING PROTEIN"/>
    <property type="match status" value="1"/>
</dbReference>